<sequence length="139" mass="15992">MFCSFCCILQVNLSRFDLHEGHLFVEDTSGECGMLFRARAYPKFDNDTFPVNLGFCQEGSDVEFDQHSMDLRNFLWFQGNLAVLDLSEGSPLQDLLLQADNETRLLRTTFEEDWGTAVATINYFEQLEGLPKEEKIFVC</sequence>
<comment type="caution">
    <text evidence="1">The sequence shown here is derived from an EMBL/GenBank/DDBJ whole genome shotgun (WGS) entry which is preliminary data.</text>
</comment>
<keyword evidence="2" id="KW-1185">Reference proteome</keyword>
<accession>A0A8S1JGF3</accession>
<evidence type="ECO:0000313" key="2">
    <source>
        <dbReference type="Proteomes" id="UP000708148"/>
    </source>
</evidence>
<dbReference type="EMBL" id="CAJHUC010002075">
    <property type="protein sequence ID" value="CAD7703135.1"/>
    <property type="molecule type" value="Genomic_DNA"/>
</dbReference>
<gene>
    <name evidence="1" type="ORF">OSTQU699_LOCUS8492</name>
</gene>
<organism evidence="1 2">
    <name type="scientific">Ostreobium quekettii</name>
    <dbReference type="NCBI Taxonomy" id="121088"/>
    <lineage>
        <taxon>Eukaryota</taxon>
        <taxon>Viridiplantae</taxon>
        <taxon>Chlorophyta</taxon>
        <taxon>core chlorophytes</taxon>
        <taxon>Ulvophyceae</taxon>
        <taxon>TCBD clade</taxon>
        <taxon>Bryopsidales</taxon>
        <taxon>Ostreobineae</taxon>
        <taxon>Ostreobiaceae</taxon>
        <taxon>Ostreobium</taxon>
    </lineage>
</organism>
<dbReference type="Proteomes" id="UP000708148">
    <property type="component" value="Unassembled WGS sequence"/>
</dbReference>
<reference evidence="1" key="1">
    <citation type="submission" date="2020-12" db="EMBL/GenBank/DDBJ databases">
        <authorList>
            <person name="Iha C."/>
        </authorList>
    </citation>
    <scope>NUCLEOTIDE SEQUENCE</scope>
</reference>
<name>A0A8S1JGF3_9CHLO</name>
<protein>
    <submittedName>
        <fullName evidence="1">Uncharacterized protein</fullName>
    </submittedName>
</protein>
<dbReference type="AlphaFoldDB" id="A0A8S1JGF3"/>
<proteinExistence type="predicted"/>
<dbReference type="OrthoDB" id="507679at2759"/>
<dbReference type="PANTHER" id="PTHR35759:SF1">
    <property type="entry name" value="OS07G0673000 PROTEIN"/>
    <property type="match status" value="1"/>
</dbReference>
<dbReference type="PANTHER" id="PTHR35759">
    <property type="entry name" value="BNAA09G03860D PROTEIN"/>
    <property type="match status" value="1"/>
</dbReference>
<evidence type="ECO:0000313" key="1">
    <source>
        <dbReference type="EMBL" id="CAD7703135.1"/>
    </source>
</evidence>